<sequence length="196" mass="23248">MKKEWQKDIEIIKNCLQNLDIEKHEAHTIFYKEYTNYIKYRVLKIIRSHNFPLPDIPGTLDVYAHEILIDLLLKGQLEKYNPDFEKAIHPKSWINLITYKKTLNLIRKDLKGLDQKVCIEDIILIDNLSPDIFLQFLALIELIEKLPSEKSSLLLEKFSKQESIKNIAKKLKKKPNTVTQMIRRIVQEIVDDFFKD</sequence>
<reference evidence="2" key="1">
    <citation type="submission" date="2012-11" db="EMBL/GenBank/DDBJ databases">
        <authorList>
            <person name="Lucero-Rivera Y.E."/>
            <person name="Tovar-Ramirez D."/>
        </authorList>
    </citation>
    <scope>NUCLEOTIDE SEQUENCE [LARGE SCALE GENOMIC DNA]</scope>
    <source>
        <strain evidence="2">Araruama</strain>
    </source>
</reference>
<dbReference type="EMBL" id="ATBP01000349">
    <property type="protein sequence ID" value="ETR70915.1"/>
    <property type="molecule type" value="Genomic_DNA"/>
</dbReference>
<dbReference type="Proteomes" id="UP000189670">
    <property type="component" value="Unassembled WGS sequence"/>
</dbReference>
<accession>A0A1V1P887</accession>
<comment type="caution">
    <text evidence="1">The sequence shown here is derived from an EMBL/GenBank/DDBJ whole genome shotgun (WGS) entry which is preliminary data.</text>
</comment>
<evidence type="ECO:0000313" key="1">
    <source>
        <dbReference type="EMBL" id="ETR70915.1"/>
    </source>
</evidence>
<proteinExistence type="predicted"/>
<evidence type="ECO:0000313" key="2">
    <source>
        <dbReference type="Proteomes" id="UP000189670"/>
    </source>
</evidence>
<organism evidence="1 2">
    <name type="scientific">Candidatus Magnetoglobus multicellularis str. Araruama</name>
    <dbReference type="NCBI Taxonomy" id="890399"/>
    <lineage>
        <taxon>Bacteria</taxon>
        <taxon>Pseudomonadati</taxon>
        <taxon>Thermodesulfobacteriota</taxon>
        <taxon>Desulfobacteria</taxon>
        <taxon>Desulfobacterales</taxon>
        <taxon>Desulfobacteraceae</taxon>
        <taxon>Candidatus Magnetoglobus</taxon>
    </lineage>
</organism>
<name>A0A1V1P887_9BACT</name>
<protein>
    <submittedName>
        <fullName evidence="1">Uncharacterized protein</fullName>
    </submittedName>
</protein>
<dbReference type="AlphaFoldDB" id="A0A1V1P887"/>
<gene>
    <name evidence="1" type="ORF">OMM_02892</name>
</gene>